<dbReference type="EMBL" id="BMRB01000010">
    <property type="protein sequence ID" value="GGS58340.1"/>
    <property type="molecule type" value="Genomic_DNA"/>
</dbReference>
<dbReference type="GO" id="GO:0005615">
    <property type="term" value="C:extracellular space"/>
    <property type="evidence" value="ECO:0007669"/>
    <property type="project" value="TreeGrafter"/>
</dbReference>
<dbReference type="InterPro" id="IPR010259">
    <property type="entry name" value="S8pro/Inhibitor_I9"/>
</dbReference>
<dbReference type="Gene3D" id="2.60.120.260">
    <property type="entry name" value="Galactose-binding domain-like"/>
    <property type="match status" value="1"/>
</dbReference>
<comment type="caution">
    <text evidence="8">The sequence shown here is derived from an EMBL/GenBank/DDBJ whole genome shotgun (WGS) entry which is preliminary data.</text>
</comment>
<keyword evidence="2 5" id="KW-0645">Protease</keyword>
<keyword evidence="9" id="KW-1185">Reference proteome</keyword>
<keyword evidence="6" id="KW-0732">Signal</keyword>
<comment type="similarity">
    <text evidence="1 5">Belongs to the peptidase S8 family.</text>
</comment>
<dbReference type="AlphaFoldDB" id="A0A918GSJ9"/>
<feature type="active site" description="Charge relay system" evidence="5">
    <location>
        <position position="186"/>
    </location>
</feature>
<dbReference type="PRINTS" id="PR00723">
    <property type="entry name" value="SUBTILISIN"/>
</dbReference>
<reference evidence="8" key="2">
    <citation type="submission" date="2020-09" db="EMBL/GenBank/DDBJ databases">
        <authorList>
            <person name="Sun Q."/>
            <person name="Ohkuma M."/>
        </authorList>
    </citation>
    <scope>NUCLEOTIDE SEQUENCE</scope>
    <source>
        <strain evidence="8">JCM 3276</strain>
    </source>
</reference>
<dbReference type="SUPFAM" id="SSF54897">
    <property type="entry name" value="Protease propeptides/inhibitors"/>
    <property type="match status" value="1"/>
</dbReference>
<dbReference type="RefSeq" id="WP_189214132.1">
    <property type="nucleotide sequence ID" value="NZ_BMRB01000010.1"/>
</dbReference>
<dbReference type="Pfam" id="PF00082">
    <property type="entry name" value="Peptidase_S8"/>
    <property type="match status" value="1"/>
</dbReference>
<dbReference type="PROSITE" id="PS51829">
    <property type="entry name" value="P_HOMO_B"/>
    <property type="match status" value="1"/>
</dbReference>
<keyword evidence="3 5" id="KW-0378">Hydrolase</keyword>
<sequence>MGIRRWAAGAAAVALAVAGAGQAQAAPEGVVHAAGAQVVEGRYIVALKPRPGVAAQAAAEDIAGRYGVQVERVYRRALTGFVVSADPKDARRLAADPRVARVEADAVVYGTGTRVNPVWNLDRIDQRTSILDGAYHYPDEAGAGVTAYVFDTGIRTSHAEFGGRASVGFDAIGDGWNGQDCNTEGHGTHVAGTIGGAEHGLAARVDLVSVRVLSCENLGTVSQIIAGIDWVTQNATKPAVANMSLGGGASELEDAAVANSIASGVTYVVAAGNWERDACEYSPARVPGAITVAASNSSGERARGWGGEQSGSNHGSCVDIFAPGQEIKSAHNGSDTATRILRGTSMASPHVAGAAALVLSRFPDATPAEVTDILLARATVDALDPATLGAGSPNRLLYTGGSFEPPDRDFGVAVGSTAVTVEVGSSTTVPITTTNLVDKPQTLAVTASGAPAGASLSVSPASVPAGQGATLTIAVTGDAPSFTATVTATGPYGLVRTATVDVTVPPRVVCTLENTTRTPIPDMETVTSTLTVTSCPRQVSSAPTVRVRVEHTYRGDLSVRLVSPDGVEHTLKAADGADGAADLDQTFPLTLAPQQANGEWRLVVRDNFGFDVGTLVGWTLAL</sequence>
<dbReference type="InterPro" id="IPR034193">
    <property type="entry name" value="PCSK9_ProteinaseK-like"/>
</dbReference>
<dbReference type="InterPro" id="IPR050131">
    <property type="entry name" value="Peptidase_S8_subtilisin-like"/>
</dbReference>
<dbReference type="Pfam" id="PF01483">
    <property type="entry name" value="P_proprotein"/>
    <property type="match status" value="1"/>
</dbReference>
<evidence type="ECO:0000256" key="2">
    <source>
        <dbReference type="ARBA" id="ARBA00022670"/>
    </source>
</evidence>
<dbReference type="InterPro" id="IPR015500">
    <property type="entry name" value="Peptidase_S8_subtilisin-rel"/>
</dbReference>
<accession>A0A918GSJ9</accession>
<protein>
    <recommendedName>
        <fullName evidence="7">P/Homo B domain-containing protein</fullName>
    </recommendedName>
</protein>
<feature type="domain" description="P/Homo B" evidence="7">
    <location>
        <begin position="503"/>
        <end position="622"/>
    </location>
</feature>
<dbReference type="Proteomes" id="UP000660680">
    <property type="component" value="Unassembled WGS sequence"/>
</dbReference>
<dbReference type="GO" id="GO:0004252">
    <property type="term" value="F:serine-type endopeptidase activity"/>
    <property type="evidence" value="ECO:0007669"/>
    <property type="project" value="UniProtKB-UniRule"/>
</dbReference>
<dbReference type="Gene3D" id="3.40.50.200">
    <property type="entry name" value="Peptidase S8/S53 domain"/>
    <property type="match status" value="1"/>
</dbReference>
<keyword evidence="4 5" id="KW-0720">Serine protease</keyword>
<feature type="chain" id="PRO_5037505479" description="P/Homo B domain-containing protein" evidence="6">
    <location>
        <begin position="26"/>
        <end position="622"/>
    </location>
</feature>
<evidence type="ECO:0000259" key="7">
    <source>
        <dbReference type="PROSITE" id="PS51829"/>
    </source>
</evidence>
<evidence type="ECO:0000256" key="4">
    <source>
        <dbReference type="ARBA" id="ARBA00022825"/>
    </source>
</evidence>
<dbReference type="InterPro" id="IPR000209">
    <property type="entry name" value="Peptidase_S8/S53_dom"/>
</dbReference>
<evidence type="ECO:0000256" key="5">
    <source>
        <dbReference type="PROSITE-ProRule" id="PRU01240"/>
    </source>
</evidence>
<dbReference type="InterPro" id="IPR023828">
    <property type="entry name" value="Peptidase_S8_Ser-AS"/>
</dbReference>
<dbReference type="FunFam" id="3.40.50.200:FF:000014">
    <property type="entry name" value="Proteinase K"/>
    <property type="match status" value="1"/>
</dbReference>
<reference evidence="8" key="1">
    <citation type="journal article" date="2014" name="Int. J. Syst. Evol. Microbiol.">
        <title>Complete genome sequence of Corynebacterium casei LMG S-19264T (=DSM 44701T), isolated from a smear-ripened cheese.</title>
        <authorList>
            <consortium name="US DOE Joint Genome Institute (JGI-PGF)"/>
            <person name="Walter F."/>
            <person name="Albersmeier A."/>
            <person name="Kalinowski J."/>
            <person name="Ruckert C."/>
        </authorList>
    </citation>
    <scope>NUCLEOTIDE SEQUENCE</scope>
    <source>
        <strain evidence="8">JCM 3276</strain>
    </source>
</reference>
<dbReference type="InterPro" id="IPR008979">
    <property type="entry name" value="Galactose-bd-like_sf"/>
</dbReference>
<dbReference type="InterPro" id="IPR036852">
    <property type="entry name" value="Peptidase_S8/S53_dom_sf"/>
</dbReference>
<dbReference type="InterPro" id="IPR002884">
    <property type="entry name" value="P_dom"/>
</dbReference>
<dbReference type="GO" id="GO:0006508">
    <property type="term" value="P:proteolysis"/>
    <property type="evidence" value="ECO:0007669"/>
    <property type="project" value="UniProtKB-KW"/>
</dbReference>
<evidence type="ECO:0000256" key="1">
    <source>
        <dbReference type="ARBA" id="ARBA00011073"/>
    </source>
</evidence>
<dbReference type="InterPro" id="IPR037045">
    <property type="entry name" value="S8pro/Inhibitor_I9_sf"/>
</dbReference>
<evidence type="ECO:0000256" key="3">
    <source>
        <dbReference type="ARBA" id="ARBA00022801"/>
    </source>
</evidence>
<dbReference type="InterPro" id="IPR022398">
    <property type="entry name" value="Peptidase_S8_His-AS"/>
</dbReference>
<feature type="active site" description="Charge relay system" evidence="5">
    <location>
        <position position="151"/>
    </location>
</feature>
<dbReference type="PROSITE" id="PS00137">
    <property type="entry name" value="SUBTILASE_HIS"/>
    <property type="match status" value="1"/>
</dbReference>
<dbReference type="Gene3D" id="3.30.70.80">
    <property type="entry name" value="Peptidase S8 propeptide/proteinase inhibitor I9"/>
    <property type="match status" value="1"/>
</dbReference>
<evidence type="ECO:0000256" key="6">
    <source>
        <dbReference type="SAM" id="SignalP"/>
    </source>
</evidence>
<dbReference type="CDD" id="cd04077">
    <property type="entry name" value="Peptidases_S8_PCSK9_ProteinaseK_like"/>
    <property type="match status" value="1"/>
</dbReference>
<evidence type="ECO:0000313" key="9">
    <source>
        <dbReference type="Proteomes" id="UP000660680"/>
    </source>
</evidence>
<dbReference type="Pfam" id="PF05922">
    <property type="entry name" value="Inhibitor_I9"/>
    <property type="match status" value="1"/>
</dbReference>
<dbReference type="SUPFAM" id="SSF52743">
    <property type="entry name" value="Subtilisin-like"/>
    <property type="match status" value="1"/>
</dbReference>
<feature type="active site" description="Charge relay system" evidence="5">
    <location>
        <position position="345"/>
    </location>
</feature>
<organism evidence="8 9">
    <name type="scientific">Actinokineospora fastidiosa</name>
    <dbReference type="NCBI Taxonomy" id="1816"/>
    <lineage>
        <taxon>Bacteria</taxon>
        <taxon>Bacillati</taxon>
        <taxon>Actinomycetota</taxon>
        <taxon>Actinomycetes</taxon>
        <taxon>Pseudonocardiales</taxon>
        <taxon>Pseudonocardiaceae</taxon>
        <taxon>Actinokineospora</taxon>
    </lineage>
</organism>
<gene>
    <name evidence="8" type="ORF">GCM10010171_61620</name>
</gene>
<evidence type="ECO:0000313" key="8">
    <source>
        <dbReference type="EMBL" id="GGS58340.1"/>
    </source>
</evidence>
<proteinExistence type="inferred from homology"/>
<dbReference type="PANTHER" id="PTHR43806">
    <property type="entry name" value="PEPTIDASE S8"/>
    <property type="match status" value="1"/>
</dbReference>
<name>A0A918GSJ9_9PSEU</name>
<dbReference type="PROSITE" id="PS51892">
    <property type="entry name" value="SUBTILASE"/>
    <property type="match status" value="1"/>
</dbReference>
<feature type="signal peptide" evidence="6">
    <location>
        <begin position="1"/>
        <end position="25"/>
    </location>
</feature>
<dbReference type="SUPFAM" id="SSF49785">
    <property type="entry name" value="Galactose-binding domain-like"/>
    <property type="match status" value="1"/>
</dbReference>
<dbReference type="PROSITE" id="PS00138">
    <property type="entry name" value="SUBTILASE_SER"/>
    <property type="match status" value="1"/>
</dbReference>
<dbReference type="PANTHER" id="PTHR43806:SF11">
    <property type="entry name" value="CEREVISIN-RELATED"/>
    <property type="match status" value="1"/>
</dbReference>